<dbReference type="GO" id="GO:0003824">
    <property type="term" value="F:catalytic activity"/>
    <property type="evidence" value="ECO:0007669"/>
    <property type="project" value="UniProtKB-ARBA"/>
</dbReference>
<dbReference type="RefSeq" id="WP_188707726.1">
    <property type="nucleotide sequence ID" value="NZ_BMIG01000004.1"/>
</dbReference>
<dbReference type="AlphaFoldDB" id="A0A916SDN7"/>
<comment type="similarity">
    <text evidence="1">Belongs to the enoyl-CoA hydratase/isomerase family.</text>
</comment>
<evidence type="ECO:0000313" key="3">
    <source>
        <dbReference type="Proteomes" id="UP000620596"/>
    </source>
</evidence>
<reference evidence="2" key="1">
    <citation type="journal article" date="2014" name="Int. J. Syst. Evol. Microbiol.">
        <title>Complete genome sequence of Corynebacterium casei LMG S-19264T (=DSM 44701T), isolated from a smear-ripened cheese.</title>
        <authorList>
            <consortium name="US DOE Joint Genome Institute (JGI-PGF)"/>
            <person name="Walter F."/>
            <person name="Albersmeier A."/>
            <person name="Kalinowski J."/>
            <person name="Ruckert C."/>
        </authorList>
    </citation>
    <scope>NUCLEOTIDE SEQUENCE</scope>
    <source>
        <strain evidence="2">CGMCC 1.15322</strain>
    </source>
</reference>
<protein>
    <submittedName>
        <fullName evidence="2">Enoyl-CoA hydratase</fullName>
    </submittedName>
</protein>
<dbReference type="PANTHER" id="PTHR42964:SF1">
    <property type="entry name" value="POLYKETIDE BIOSYNTHESIS ENOYL-COA HYDRATASE PKSH-RELATED"/>
    <property type="match status" value="1"/>
</dbReference>
<dbReference type="InterPro" id="IPR051683">
    <property type="entry name" value="Enoyl-CoA_Hydratase/Isomerase"/>
</dbReference>
<gene>
    <name evidence="2" type="ORF">GCM10011496_14910</name>
</gene>
<keyword evidence="3" id="KW-1185">Reference proteome</keyword>
<dbReference type="Proteomes" id="UP000620596">
    <property type="component" value="Unassembled WGS sequence"/>
</dbReference>
<proteinExistence type="inferred from homology"/>
<reference evidence="2" key="2">
    <citation type="submission" date="2020-09" db="EMBL/GenBank/DDBJ databases">
        <authorList>
            <person name="Sun Q."/>
            <person name="Zhou Y."/>
        </authorList>
    </citation>
    <scope>NUCLEOTIDE SEQUENCE</scope>
    <source>
        <strain evidence="2">CGMCC 1.15322</strain>
    </source>
</reference>
<dbReference type="InterPro" id="IPR001753">
    <property type="entry name" value="Enoyl-CoA_hydra/iso"/>
</dbReference>
<dbReference type="Pfam" id="PF00378">
    <property type="entry name" value="ECH_1"/>
    <property type="match status" value="1"/>
</dbReference>
<dbReference type="PANTHER" id="PTHR42964">
    <property type="entry name" value="ENOYL-COA HYDRATASE"/>
    <property type="match status" value="1"/>
</dbReference>
<dbReference type="SUPFAM" id="SSF52096">
    <property type="entry name" value="ClpP/crotonase"/>
    <property type="match status" value="1"/>
</dbReference>
<dbReference type="CDD" id="cd06558">
    <property type="entry name" value="crotonase-like"/>
    <property type="match status" value="1"/>
</dbReference>
<accession>A0A916SDN7</accession>
<evidence type="ECO:0000256" key="1">
    <source>
        <dbReference type="ARBA" id="ARBA00005254"/>
    </source>
</evidence>
<dbReference type="InterPro" id="IPR029045">
    <property type="entry name" value="ClpP/crotonase-like_dom_sf"/>
</dbReference>
<comment type="caution">
    <text evidence="2">The sequence shown here is derived from an EMBL/GenBank/DDBJ whole genome shotgun (WGS) entry which is preliminary data.</text>
</comment>
<dbReference type="Gene3D" id="3.90.226.10">
    <property type="entry name" value="2-enoyl-CoA Hydratase, Chain A, domain 1"/>
    <property type="match status" value="1"/>
</dbReference>
<organism evidence="2 3">
    <name type="scientific">Polaromonas eurypsychrophila</name>
    <dbReference type="NCBI Taxonomy" id="1614635"/>
    <lineage>
        <taxon>Bacteria</taxon>
        <taxon>Pseudomonadati</taxon>
        <taxon>Pseudomonadota</taxon>
        <taxon>Betaproteobacteria</taxon>
        <taxon>Burkholderiales</taxon>
        <taxon>Comamonadaceae</taxon>
        <taxon>Polaromonas</taxon>
    </lineage>
</organism>
<dbReference type="Gene3D" id="1.10.12.10">
    <property type="entry name" value="Lyase 2-enoyl-coa Hydratase, Chain A, domain 2"/>
    <property type="match status" value="1"/>
</dbReference>
<dbReference type="InterPro" id="IPR014748">
    <property type="entry name" value="Enoyl-CoA_hydra_C"/>
</dbReference>
<name>A0A916SDN7_9BURK</name>
<evidence type="ECO:0000313" key="2">
    <source>
        <dbReference type="EMBL" id="GGA94835.1"/>
    </source>
</evidence>
<sequence length="266" mass="26920">MDGTLTGKLLINRTGEVESWTLSDPATRNALTDELVAALRHACERAAADPGLRFVVLQGSGSAFCAGGSLGGFTASIGQALPVGQADPLIAMNAGFGALLEALCALPKMLLVAVDGPAMGGGLGLVCCADFVLAAPTAVFAAPEVTLGVVPAQIAAFVHRRLGDRAARRLLLTGEKLSADQALALGLADEVVADLQAAVAQRIGILRRAAPGAVAHTKALLCMLNTAAAHDLSAKAAIKFVANLRSPEAAEGLSAFAGKRKPGWAA</sequence>
<dbReference type="EMBL" id="BMIG01000004">
    <property type="protein sequence ID" value="GGA94835.1"/>
    <property type="molecule type" value="Genomic_DNA"/>
</dbReference>